<evidence type="ECO:0000256" key="2">
    <source>
        <dbReference type="ARBA" id="ARBA00022692"/>
    </source>
</evidence>
<dbReference type="AlphaFoldDB" id="A0A7T0BY86"/>
<accession>A0A7T0BY86</accession>
<dbReference type="GO" id="GO:0032259">
    <property type="term" value="P:methylation"/>
    <property type="evidence" value="ECO:0007669"/>
    <property type="project" value="UniProtKB-KW"/>
</dbReference>
<evidence type="ECO:0000256" key="4">
    <source>
        <dbReference type="ARBA" id="ARBA00023136"/>
    </source>
</evidence>
<keyword evidence="4 5" id="KW-0472">Membrane</keyword>
<keyword evidence="6" id="KW-0489">Methyltransferase</keyword>
<comment type="subcellular location">
    <subcellularLocation>
        <location evidence="1">Membrane</location>
        <topology evidence="1">Multi-pass membrane protein</topology>
    </subcellularLocation>
</comment>
<keyword evidence="2 5" id="KW-0812">Transmembrane</keyword>
<keyword evidence="6" id="KW-0808">Transferase</keyword>
<dbReference type="GO" id="GO:0016020">
    <property type="term" value="C:membrane"/>
    <property type="evidence" value="ECO:0007669"/>
    <property type="project" value="UniProtKB-SubCell"/>
</dbReference>
<dbReference type="Gene3D" id="1.20.120.1630">
    <property type="match status" value="1"/>
</dbReference>
<gene>
    <name evidence="6" type="ORF">G3M70_15090</name>
</gene>
<feature type="transmembrane region" description="Helical" evidence="5">
    <location>
        <begin position="61"/>
        <end position="85"/>
    </location>
</feature>
<evidence type="ECO:0000256" key="3">
    <source>
        <dbReference type="ARBA" id="ARBA00022989"/>
    </source>
</evidence>
<keyword evidence="3 5" id="KW-1133">Transmembrane helix</keyword>
<dbReference type="EMBL" id="CP048685">
    <property type="protein sequence ID" value="QPJ63129.1"/>
    <property type="molecule type" value="Genomic_DNA"/>
</dbReference>
<feature type="transmembrane region" description="Helical" evidence="5">
    <location>
        <begin position="97"/>
        <end position="118"/>
    </location>
</feature>
<evidence type="ECO:0000313" key="6">
    <source>
        <dbReference type="EMBL" id="QPJ63129.1"/>
    </source>
</evidence>
<proteinExistence type="predicted"/>
<dbReference type="Pfam" id="PF04140">
    <property type="entry name" value="ICMT"/>
    <property type="match status" value="1"/>
</dbReference>
<evidence type="ECO:0000313" key="7">
    <source>
        <dbReference type="Proteomes" id="UP000594688"/>
    </source>
</evidence>
<evidence type="ECO:0000256" key="1">
    <source>
        <dbReference type="ARBA" id="ARBA00004141"/>
    </source>
</evidence>
<dbReference type="KEGG" id="nli:G3M70_15090"/>
<feature type="transmembrane region" description="Helical" evidence="5">
    <location>
        <begin position="37"/>
        <end position="55"/>
    </location>
</feature>
<feature type="transmembrane region" description="Helical" evidence="5">
    <location>
        <begin position="130"/>
        <end position="152"/>
    </location>
</feature>
<sequence length="247" mass="28686">MDISSFSAHDLGLFWVWFNFLLYCLVFAFSLYANYNFNTVVVGLIYLVPLVPFGFDPVNLTRVILVSIQNTVFGVIELVIFVLTVKPNDARFDSAHVKQFLGHTLPIAAALIGLSYYARGNIVEVTCYEWWTILIVFLLGSLFRVLAVFQLGRSGFKFDIVFREEQKLMTGQLYSWMRHPSYTAMMVVIFSYALTTHDFLAGSFGLIVAWCGFQYRIYHEEKALKQQFGEEYRLYRGRTGMWFPWRN</sequence>
<feature type="transmembrane region" description="Helical" evidence="5">
    <location>
        <begin position="12"/>
        <end position="32"/>
    </location>
</feature>
<name>A0A7T0BY86_9BACT</name>
<reference evidence="6 7" key="1">
    <citation type="submission" date="2020-02" db="EMBL/GenBank/DDBJ databases">
        <title>Genomic and physiological characterization of two novel Nitrospinaceae genera.</title>
        <authorList>
            <person name="Mueller A.J."/>
            <person name="Jung M.-Y."/>
            <person name="Strachan C.R."/>
            <person name="Herbold C.W."/>
            <person name="Kirkegaard R.H."/>
            <person name="Daims H."/>
        </authorList>
    </citation>
    <scope>NUCLEOTIDE SEQUENCE [LARGE SCALE GENOMIC DNA]</scope>
    <source>
        <strain evidence="6">EB</strain>
    </source>
</reference>
<dbReference type="InterPro" id="IPR007269">
    <property type="entry name" value="ICMT_MeTrfase"/>
</dbReference>
<protein>
    <submittedName>
        <fullName evidence="6">Isoprenylcysteine carboxylmethyltransferase family protein</fullName>
    </submittedName>
</protein>
<evidence type="ECO:0000256" key="5">
    <source>
        <dbReference type="SAM" id="Phobius"/>
    </source>
</evidence>
<dbReference type="PANTHER" id="PTHR12714">
    <property type="entry name" value="PROTEIN-S ISOPRENYLCYSTEINE O-METHYLTRANSFERASE"/>
    <property type="match status" value="1"/>
</dbReference>
<dbReference type="Proteomes" id="UP000594688">
    <property type="component" value="Chromosome"/>
</dbReference>
<dbReference type="GO" id="GO:0004671">
    <property type="term" value="F:protein C-terminal S-isoprenylcysteine carboxyl O-methyltransferase activity"/>
    <property type="evidence" value="ECO:0007669"/>
    <property type="project" value="InterPro"/>
</dbReference>
<organism evidence="6 7">
    <name type="scientific">Candidatus Nitronauta litoralis</name>
    <dbReference type="NCBI Taxonomy" id="2705533"/>
    <lineage>
        <taxon>Bacteria</taxon>
        <taxon>Pseudomonadati</taxon>
        <taxon>Nitrospinota/Tectimicrobiota group</taxon>
        <taxon>Nitrospinota</taxon>
        <taxon>Nitrospinia</taxon>
        <taxon>Nitrospinales</taxon>
        <taxon>Nitrospinaceae</taxon>
        <taxon>Candidatus Nitronauta</taxon>
    </lineage>
</organism>
<dbReference type="PANTHER" id="PTHR12714:SF9">
    <property type="entry name" value="PROTEIN-S-ISOPRENYLCYSTEINE O-METHYLTRANSFERASE"/>
    <property type="match status" value="1"/>
</dbReference>